<dbReference type="InterPro" id="IPR008258">
    <property type="entry name" value="Transglycosylase_SLT_dom_1"/>
</dbReference>
<comment type="caution">
    <text evidence="4">The sequence shown here is derived from an EMBL/GenBank/DDBJ whole genome shotgun (WGS) entry which is preliminary data.</text>
</comment>
<evidence type="ECO:0000313" key="5">
    <source>
        <dbReference type="Proteomes" id="UP001428774"/>
    </source>
</evidence>
<protein>
    <submittedName>
        <fullName evidence="4">Transglycosylase SLT domain-containing protein</fullName>
    </submittedName>
</protein>
<dbReference type="Proteomes" id="UP001428774">
    <property type="component" value="Unassembled WGS sequence"/>
</dbReference>
<dbReference type="PROSITE" id="PS51257">
    <property type="entry name" value="PROKAR_LIPOPROTEIN"/>
    <property type="match status" value="1"/>
</dbReference>
<organism evidence="4 5">
    <name type="scientific">Ponticoccus litoralis</name>
    <dbReference type="NCBI Taxonomy" id="422297"/>
    <lineage>
        <taxon>Bacteria</taxon>
        <taxon>Pseudomonadati</taxon>
        <taxon>Pseudomonadota</taxon>
        <taxon>Alphaproteobacteria</taxon>
        <taxon>Rhodobacterales</taxon>
        <taxon>Roseobacteraceae</taxon>
        <taxon>Ponticoccus</taxon>
    </lineage>
</organism>
<name>A0AAW9SAB8_9RHOB</name>
<sequence length="162" mass="18316">MTTRLIFALAGLALLTACAAPKTAPDEQPAMALVEHRIPLHPNETPELRQKINRWADHYELPRGLVHRLAIRESTHRPWARNGPYYGLFQILPATARSMGFQGQPNDLLDADTNLQYALKYLKGAYMVSDGDWDSAIKWYAEGYYYEAKRKGMLVATGLRKG</sequence>
<dbReference type="CDD" id="cd00254">
    <property type="entry name" value="LT-like"/>
    <property type="match status" value="1"/>
</dbReference>
<dbReference type="InterPro" id="IPR023346">
    <property type="entry name" value="Lysozyme-like_dom_sf"/>
</dbReference>
<dbReference type="EMBL" id="JBDNCH010000002">
    <property type="protein sequence ID" value="MEN9061779.1"/>
    <property type="molecule type" value="Genomic_DNA"/>
</dbReference>
<dbReference type="Gene3D" id="1.10.530.10">
    <property type="match status" value="1"/>
</dbReference>
<feature type="domain" description="Transglycosylase SLT" evidence="3">
    <location>
        <begin position="52"/>
        <end position="144"/>
    </location>
</feature>
<reference evidence="4 5" key="1">
    <citation type="submission" date="2024-05" db="EMBL/GenBank/DDBJ databases">
        <title>Genome sequence of Ponticoccus litoralis KCCM 90028.</title>
        <authorList>
            <person name="Kim J.M."/>
            <person name="Lee J.K."/>
            <person name="Choi B.J."/>
            <person name="Bayburt H."/>
            <person name="Baek J.H."/>
            <person name="Jeon C.O."/>
        </authorList>
    </citation>
    <scope>NUCLEOTIDE SEQUENCE [LARGE SCALE GENOMIC DNA]</scope>
    <source>
        <strain evidence="4 5">KCCM 90028</strain>
    </source>
</reference>
<gene>
    <name evidence="4" type="ORF">ABFB10_12865</name>
</gene>
<dbReference type="SUPFAM" id="SSF53955">
    <property type="entry name" value="Lysozyme-like"/>
    <property type="match status" value="1"/>
</dbReference>
<accession>A0AAW9SAB8</accession>
<dbReference type="AlphaFoldDB" id="A0AAW9SAB8"/>
<dbReference type="RefSeq" id="WP_347166819.1">
    <property type="nucleotide sequence ID" value="NZ_JBDNCH010000002.1"/>
</dbReference>
<evidence type="ECO:0000259" key="3">
    <source>
        <dbReference type="Pfam" id="PF01464"/>
    </source>
</evidence>
<feature type="chain" id="PRO_5043589353" evidence="2">
    <location>
        <begin position="20"/>
        <end position="162"/>
    </location>
</feature>
<keyword evidence="5" id="KW-1185">Reference proteome</keyword>
<evidence type="ECO:0000256" key="2">
    <source>
        <dbReference type="SAM" id="SignalP"/>
    </source>
</evidence>
<keyword evidence="2" id="KW-0732">Signal</keyword>
<proteinExistence type="inferred from homology"/>
<dbReference type="Pfam" id="PF01464">
    <property type="entry name" value="SLT"/>
    <property type="match status" value="1"/>
</dbReference>
<comment type="similarity">
    <text evidence="1">Belongs to the virb1 family.</text>
</comment>
<feature type="signal peptide" evidence="2">
    <location>
        <begin position="1"/>
        <end position="19"/>
    </location>
</feature>
<evidence type="ECO:0000256" key="1">
    <source>
        <dbReference type="ARBA" id="ARBA00009387"/>
    </source>
</evidence>
<evidence type="ECO:0000313" key="4">
    <source>
        <dbReference type="EMBL" id="MEN9061779.1"/>
    </source>
</evidence>